<dbReference type="InterPro" id="IPR041618">
    <property type="entry name" value="PKS_DE"/>
</dbReference>
<reference evidence="10 11" key="1">
    <citation type="journal article" date="2018" name="J. Biol. Chem.">
        <title>Discovery of the actinoplanic acid pathway in Streptomyces rapamycinicus reveals a genetically conserved synergism with rapamycin.</title>
        <authorList>
            <person name="Mrak P."/>
            <person name="Krastel P."/>
            <person name="Pivk Lukancic P."/>
            <person name="Tao J."/>
            <person name="Pistorius D."/>
            <person name="Moore C.M."/>
        </authorList>
    </citation>
    <scope>NUCLEOTIDE SEQUENCE [LARGE SCALE GENOMIC DNA]</scope>
    <source>
        <strain evidence="10 11">NRRL 5491</strain>
    </source>
</reference>
<evidence type="ECO:0000256" key="5">
    <source>
        <dbReference type="ARBA" id="ARBA00023194"/>
    </source>
</evidence>
<dbReference type="SUPFAM" id="SSF47336">
    <property type="entry name" value="ACP-like"/>
    <property type="match status" value="3"/>
</dbReference>
<dbReference type="InterPro" id="IPR006162">
    <property type="entry name" value="Ppantetheine_attach_site"/>
</dbReference>
<dbReference type="InterPro" id="IPR032821">
    <property type="entry name" value="PKS_assoc"/>
</dbReference>
<dbReference type="Pfam" id="PF18369">
    <property type="entry name" value="PKS_DE"/>
    <property type="match status" value="3"/>
</dbReference>
<keyword evidence="5" id="KW-0045">Antibiotic biosynthesis</keyword>
<dbReference type="InterPro" id="IPR014031">
    <property type="entry name" value="Ketoacyl_synth_C"/>
</dbReference>
<dbReference type="SUPFAM" id="SSF51735">
    <property type="entry name" value="NAD(P)-binding Rossmann-fold domains"/>
    <property type="match status" value="6"/>
</dbReference>
<dbReference type="Pfam" id="PF08990">
    <property type="entry name" value="Docking"/>
    <property type="match status" value="1"/>
</dbReference>
<keyword evidence="7" id="KW-0012">Acyltransferase</keyword>
<keyword evidence="3" id="KW-0597">Phosphoprotein</keyword>
<dbReference type="CDD" id="cd00833">
    <property type="entry name" value="PKS"/>
    <property type="match status" value="3"/>
</dbReference>
<dbReference type="eggNOG" id="COG3321">
    <property type="taxonomic scope" value="Bacteria"/>
</dbReference>
<dbReference type="GO" id="GO:0006633">
    <property type="term" value="P:fatty acid biosynthetic process"/>
    <property type="evidence" value="ECO:0007669"/>
    <property type="project" value="InterPro"/>
</dbReference>
<dbReference type="KEGG" id="src:M271_05580"/>
<dbReference type="SUPFAM" id="SSF53901">
    <property type="entry name" value="Thiolase-like"/>
    <property type="match status" value="3"/>
</dbReference>
<dbReference type="SUPFAM" id="SSF52151">
    <property type="entry name" value="FabD/lysophospholipase-like"/>
    <property type="match status" value="3"/>
</dbReference>
<dbReference type="InterPro" id="IPR020841">
    <property type="entry name" value="PKS_Beta-ketoAc_synthase_dom"/>
</dbReference>
<dbReference type="HOGENOM" id="CLU_000022_35_8_11"/>
<evidence type="ECO:0000259" key="9">
    <source>
        <dbReference type="PROSITE" id="PS52004"/>
    </source>
</evidence>
<dbReference type="InterPro" id="IPR013968">
    <property type="entry name" value="PKS_KR"/>
</dbReference>
<dbReference type="Pfam" id="PF08659">
    <property type="entry name" value="KR"/>
    <property type="match status" value="3"/>
</dbReference>
<dbReference type="PROSITE" id="PS00012">
    <property type="entry name" value="PHOSPHOPANTETHEINE"/>
    <property type="match status" value="2"/>
</dbReference>
<dbReference type="Gene3D" id="3.40.47.10">
    <property type="match status" value="3"/>
</dbReference>
<dbReference type="InterPro" id="IPR050091">
    <property type="entry name" value="PKS_NRPS_Biosynth_Enz"/>
</dbReference>
<dbReference type="InterPro" id="IPR015083">
    <property type="entry name" value="NorB/c/GfsB-D-like_docking"/>
</dbReference>
<organism evidence="10 11">
    <name type="scientific">Streptomyces rapamycinicus (strain ATCC 29253 / DSM 41530 / NRRL 5491 / AYB-994)</name>
    <name type="common">Streptomyces hygroscopicus (strain ATCC 29253)</name>
    <dbReference type="NCBI Taxonomy" id="1343740"/>
    <lineage>
        <taxon>Bacteria</taxon>
        <taxon>Bacillati</taxon>
        <taxon>Actinomycetota</taxon>
        <taxon>Actinomycetes</taxon>
        <taxon>Kitasatosporales</taxon>
        <taxon>Streptomycetaceae</taxon>
        <taxon>Streptomyces</taxon>
        <taxon>Streptomyces violaceusniger group</taxon>
    </lineage>
</organism>
<dbReference type="FunFam" id="1.10.1200.10:FF:000007">
    <property type="entry name" value="Probable polyketide synthase pks17"/>
    <property type="match status" value="3"/>
</dbReference>
<evidence type="ECO:0000256" key="4">
    <source>
        <dbReference type="ARBA" id="ARBA00022679"/>
    </source>
</evidence>
<dbReference type="GO" id="GO:0033068">
    <property type="term" value="P:macrolide biosynthetic process"/>
    <property type="evidence" value="ECO:0007669"/>
    <property type="project" value="UniProtKB-ARBA"/>
</dbReference>
<dbReference type="SMART" id="SM00825">
    <property type="entry name" value="PKS_KS"/>
    <property type="match status" value="3"/>
</dbReference>
<feature type="domain" description="Carrier" evidence="8">
    <location>
        <begin position="4634"/>
        <end position="4709"/>
    </location>
</feature>
<dbReference type="Pfam" id="PF02801">
    <property type="entry name" value="Ketoacyl-synt_C"/>
    <property type="match status" value="3"/>
</dbReference>
<feature type="domain" description="Carrier" evidence="8">
    <location>
        <begin position="3080"/>
        <end position="3155"/>
    </location>
</feature>
<dbReference type="InterPro" id="IPR036736">
    <property type="entry name" value="ACP-like_sf"/>
</dbReference>
<dbReference type="InterPro" id="IPR014043">
    <property type="entry name" value="Acyl_transferase_dom"/>
</dbReference>
<protein>
    <submittedName>
        <fullName evidence="10">NigAVII</fullName>
    </submittedName>
</protein>
<keyword evidence="2" id="KW-0596">Phosphopantetheine</keyword>
<dbReference type="SMART" id="SM01294">
    <property type="entry name" value="PKS_PP_betabranch"/>
    <property type="match status" value="3"/>
</dbReference>
<proteinExistence type="predicted"/>
<dbReference type="EMBL" id="QYCY01000002">
    <property type="protein sequence ID" value="RLV75128.1"/>
    <property type="molecule type" value="Genomic_DNA"/>
</dbReference>
<dbReference type="InterPro" id="IPR016035">
    <property type="entry name" value="Acyl_Trfase/lysoPLipase"/>
</dbReference>
<dbReference type="Gene3D" id="6.10.140.1830">
    <property type="match status" value="3"/>
</dbReference>
<dbReference type="GO" id="GO:0004315">
    <property type="term" value="F:3-oxoacyl-[acyl-carrier-protein] synthase activity"/>
    <property type="evidence" value="ECO:0007669"/>
    <property type="project" value="InterPro"/>
</dbReference>
<dbReference type="FunFam" id="3.40.47.10:FF:000019">
    <property type="entry name" value="Polyketide synthase type I"/>
    <property type="match status" value="3"/>
</dbReference>
<evidence type="ECO:0000313" key="10">
    <source>
        <dbReference type="EMBL" id="RLV75128.1"/>
    </source>
</evidence>
<evidence type="ECO:0000256" key="6">
    <source>
        <dbReference type="ARBA" id="ARBA00023268"/>
    </source>
</evidence>
<dbReference type="Pfam" id="PF00698">
    <property type="entry name" value="Acyl_transf_1"/>
    <property type="match status" value="3"/>
</dbReference>
<dbReference type="PANTHER" id="PTHR43775:SF51">
    <property type="entry name" value="INACTIVE PHENOLPHTHIOCEROL SYNTHESIS POLYKETIDE SYNTHASE TYPE I PKS1-RELATED"/>
    <property type="match status" value="1"/>
</dbReference>
<keyword evidence="4" id="KW-0808">Transferase</keyword>
<dbReference type="Pfam" id="PF00550">
    <property type="entry name" value="PP-binding"/>
    <property type="match status" value="3"/>
</dbReference>
<dbReference type="PROSITE" id="PS00606">
    <property type="entry name" value="KS3_1"/>
    <property type="match status" value="2"/>
</dbReference>
<dbReference type="InterPro" id="IPR016039">
    <property type="entry name" value="Thiolase-like"/>
</dbReference>
<dbReference type="SUPFAM" id="SSF55048">
    <property type="entry name" value="Probable ACP-binding domain of malonyl-CoA ACP transacylase"/>
    <property type="match status" value="3"/>
</dbReference>
<accession>A0A0A0N3T4</accession>
<dbReference type="GO" id="GO:0031177">
    <property type="term" value="F:phosphopantetheine binding"/>
    <property type="evidence" value="ECO:0007669"/>
    <property type="project" value="InterPro"/>
</dbReference>
<dbReference type="InterPro" id="IPR016036">
    <property type="entry name" value="Malonyl_transacylase_ACP-bd"/>
</dbReference>
<dbReference type="GO" id="GO:0004312">
    <property type="term" value="F:fatty acid synthase activity"/>
    <property type="evidence" value="ECO:0007669"/>
    <property type="project" value="TreeGrafter"/>
</dbReference>
<feature type="domain" description="Ketosynthase family 3 (KS3)" evidence="9">
    <location>
        <begin position="1609"/>
        <end position="2035"/>
    </location>
</feature>
<comment type="caution">
    <text evidence="10">The sequence shown here is derived from an EMBL/GenBank/DDBJ whole genome shotgun (WGS) entry which is preliminary data.</text>
</comment>
<sequence length="4796" mass="509244">MASNEEKLLDYLKRVTADLRQTQRRLRDVESAGHEPVAIVGMSCRFPGGVRSPEELWQLVATERDAISELPTDRNWDLENLFHPDPEHPGTSYTREGGFIDDPAGFDATFFGISPREALGMAPQQRLALEASWEAIEHAGVDPESLRGSRTGTFIGCDHLDYCSDASQVPEGSAGYFTIGNSASVVSGRVAYTLGLEGAAVTVDTACSSSLVAMHLACQAIRQGECDMALAGGVAVMSSTAPFIGFSELRGLAPDGRSKAFSANSDGMTLAEGVGVLLLERLSDARRNGHQVLAVIRGTAVNQDGASNGLTAPNGPSQQRVIRQALANARLSPSEVDAVEAHGTGTSLGDPIEAQALLATYGQERPEGRPLWLGSIKSNIGHAQMAAGAAGVIKMVMAMRHEVLPASLHIDEPTPHVDWNAGDVHLLTEAREWPRGEHPRRAGVSSFGISGTNAHLILEQAPEGDGEAEVGAVEAGPVESVKPVDGPMGGPVGWPVSGPVPWVVSARGTEALRGQARALVARVNADPGASASGVGWSLLRSRTLFDHRAVVIGQDREELVAGLEALATGKPHPGLVHPGGTAEATGQTVFLFSGQGSQRPGMGAELYDRFPVFAEAFDEVCALLDPHLEHPLRELVFSRDPDQAALLDHTTYAQAGLFALHIALARLLDSLGVRPDAVIGHSIGEIAAAHIAGVFDLPDACHLVATRATLMGQLPHGGGMATITATPDELADDLATHNNQVSIAALNTPTNTVISGPIDLVTDISTTWAAKGRKTRTLTVSHAFHSPLMDPILQPFKQAINGLTYHPPTIPLISNLTGQPADEHITTPDYWTQHIRQPVHFHPAITHTTPHTSIYLELGPNPILTTATHHTLHHHTTQNPTNRPTPLITSTLTHKQPDTHALTHTLAQLHTTGINVDWTSWYPTDPAPQVVGLPTYAFQHQRFWLAPPTARTSFEGAAGDPAEAQLWHAIEELDVDALTSTLQLDKDSPGIDALLPALPVLSAWRRQHRERSTIDSWRYRVTWQQLPDPAAPALTGSWLVVLPAGQEEHATVQVTLQALRAHGATALPYAVDAHDIDRARLRERLDRLTDESQPAGAISLLALDQKPLAGHSAVSAGLGATTALLQALDDAGISAPLWCVTQGAVATGRSDFLPHPEQSQIWGFGRVAALEHPQRWGGLIDLPGAMTHHTAGRLAALLVPGQPEDQVAIRTTGTYARRLTRVPVADTAPAPAPWEPSGTTLITGGTGGLGAQVARWLADRGAPRLHLVSRSGPDAPGASELGEELTALGAEVTISACDVSDHAALRRLIDGVPAEHPLTAVVHTAGTMELGQIGELDPGRLQPVLRSKALAAAHLHDLTQDLELTAFVLFSSNAATWGSGQQAAYAAANTYLDALAEHRRARGLPATSLAWGPWGEAGMAADQHTLSHLKRRGLSPLPTGLAIASLHHALTHDDTSVTIADVDWEKFGRTFTAQRPSPFLTRLMPSSAEPTAPTATADDNPLRQQLSAVPATQRHQILVRHVQTLAATILGHSGLDAVPPGQPFQELGFDSLTAVELRNQLAATTGLTLAPALVFDHPTPNALATYLGAQLTGQKAAVTTHTSSVAADDEPIAIVGMACRYPGGVRSPQELWQLVVAGRDAIGEMPADRGWDLDTLFDPDPERLGTSYAREGGFLHDASGFDATFFGISPREALAMDPQQRLLLETAWETFESAGLDRDTLAGSNTGVFAGGTYQGYGASGSSSAREVEGYLLAGGTPSVMSGRVAYAFGLEGPAVTVDTACSSSLVAMHLAAQALRQGECTMALAGGVTVMATPTTFIEFSRQRGLAADGRCKPFASAADGTGWGEGAGLLLLERLSDARRKGHRVLAVIRGSAVNQDGTSNGLTAPNGPSQQRVIGQALANARLSPSEIDVVEGHGTGTTLGDPIEAQALLATYGQDRPEDQPLWLGSIKSNIGHTQAAAGVAGVIKMVMAMRHAVLPTSLHIDEPTPHVDWNAGDVRLLTEAREWPRGERPRRAGVSSFGISGTNAHVIVEQAPEELVAAAGAVEVGPVPVDSADSAELLGGPVPWVVSARGTEALRGQARALAERVNADPEVSTAEVGWSLLRSRTLFDHRAVVIGQDREELVAGLEALATGEPHPGLVERGETAEATGQTVFLFSGQGSQRPGMGAELYDRFPVFTEAFDEVCALLDPHLEHPLRQVVFGTGPERTGLLDHTTYAQAGLFALHIALARLLDSLGVRPDAVIGHSIGEIAAAHIAGVFDLPDACHLVATRATLMGQLPHGGGMATITATPDELADDLATHNNRVSIAALNTPTNTVISGPIDLVTAISTTWAERGRKTRALTVSHAFHSPLMDPILQPFKQAINGLTYHPPTIPLISNLTGQPADEHITTPDYWTQHIRQPVHFHPAITHTTPHTSIYLELGPNPILTTATHHTLHHHTTQNPTNRPTPLITSTLTHKQPDTHALTHTLAQLHTTGADVDWTSWYPATPTPRTIDLPTYAFHHQHYWLSSGSSSDPAPTETALVDREFWEAVEREDLEALAATIDSPADQQPMLGAVLPTLSAWRRRHRERSVINSWRYQTTWKAIPTPSTRPDLSGTWLLIIPAGQSDHPAVATVTQALTAHGATPLRHVLDTRTVDRDALADHLTRLATEGEPTGVLSLLALDEEPHPQYAAVPSGLTATTVLVQALGYAEIPAPLWCLTQGAVATGPGDPLPSPRQAQIWGLGRAAALEHPRRWGGLVDLPTVIDHHTADRLAALLAPGGPEDQTAIRATGSYARRLRRAGAPTTAPKSWQPTGTTLITGGTGGLGAHVARWLARHGAPHLHLISRSGPDAPGAAQLTEDLRALGAAVTVTACDASDRAALQHLLGTIPAEHPLTTVIHAAGTSDTELIADLGPERLRHVLGPKALAATHLHELTQGLDLSAFVLFSSGAAAWGGSRQGAYAAANTYLDALAEHRRARGLPATSIAWGPWGDAGMAADETALAFYGRRGLSPLSPELAVASLQHALDHRDTTVTVADIDWEKFPTAFTAQRPSPLLDDLVTAADHSTGRTVSTSAGTSLQQRLSAAAPEQQHQLLLERIQSLAASILGHSGPDAIPPAQPFQELGFDSLTAVELRNQLATATGIDLAPALVFDHPTPNALATYLRAELTGQQIAVAAHTPTTATQDEPIAIVGMACRYPGDAHSPKELWDLVMAHRDAIAEMPTDRNWDLDTLYDPDPDRTGTSYVREGGFLHQAAEFDPGFFGISPREAVAMDPQQRLLLETAWETFESAGLDRDTLAGSNTGVFAGVTSQDYISLTGDTASDVEGYVATGNIGSVVSGRVAYSFGLEGPAVTVDTACSSSLVAMHLAAQALRQGECTMALAGGVTVMATPGAFIEFSRQRGLAPDARCKPFAAAADGMVWGEGVGLVLLERLSDARRNGHRVLAVVRGSAVNQDGTSNGLTAPNGPSQQRVIRQALANARLSTAEVDAVEAHGTGTTLGDPIEAQALLATYGQDRPEDQPLWLGSIKSNIGHTQAAAGVAGVIKMVMAMRHGVLPASLHIDEPTPNVDWSAGDLSLLTEPVPWPQGERPRRAGISSFGISGTNAHLILEQAPEPIEHAPVSDAATGVVPWVISAQSDAALRGQARALTGHIIDEPEVSAAEVGWSLLRSRTLFDHRAVVIGQDREELVAGLEALATGKPHPGLVHPGGTAEATGQTVFLFSGQGSQRPGMGAELYDRFPVFTEAFDEVCALLDPHLEHPLRELVFSRDPEQTALLDHTTYAQAGLFALHIALARLLDSLGVRPDAVIGHSIGEIAAAHIAGVFDLPDACHLVATRATLMGQLPHGGGMATITATPDELADDLATHNNQVSIAALNTPTNTVISGPIDLVTAISTTWAERGRKTRALTVSHAFHSPLMDPILQPFKQAISELTYHPPTIPLISNLTGQPADEHITTPDYWTQHIRQPVHFHPAITHTTPHTSIYLELGPNPILTTATHHTLHHHTTQNPTNRPTPLITSTLTHKQPDTHALTHTLAQLHTTGINVDWTSWYPTTPTPRTIDLPTYAFHHQHYWLAPPAPRADGRVNGHHPAEARLWDAIEELDVDALTSTLQLDKDSPGIDALLPALPVLSTWRRRHRERSTIDSWRYRVAWKQLPDPATTPTLSGTWLLLVPSGQEEHPAVHATVQALDAHGAAHEVLSLDGADARRDALAPLLSHLPDGSTPEGILSLLALDQTPHPDHPAVLTGLAATAAVVQALGQAPLIAPLWCVTQGAVAATVTDPVPHPHQAQIWGMGRVAALEHPHLWGGLIDLPADVDARTPARIAAVLTPGQPEDQVAIRATALARRLERAACPDTAPIAWRPAGTTLITGGTGGLGAHVARWLARHGAPHLHLISRSGPDAPGVDQLTEDLRALGAAVTVTACDASDRAALQHLLGTIPAEHPLTTVVHAAGLAENTPLAELDLPGIEAVLRPKALAAAHLHELTEDLDLSAFVLFSSGAAAWGGSRQPSYAAANAYLDALAEHRRARGLPATSLAWAPWSDAGMAADVAVIDYYRRRGMRPLDTDLAIASLQHSLDHGDTTITIADIDWERFPAGFTAQRPSPLLSDLAVAASPGVDVTPDADAALSNSLQRQLATGSPAQQHQLLLHHIQTHAAAILGHPTIDAIPPAQPFQELGFDSLTAVEFGHRLSAATGLDLPPTLVFDHPTPKELADCLRERLVEGQLTSEGHLLSELDRWDSVSEASAVDEAARRRITGRLRLLLAKWSDTERETERSAAHSELETATAEDIFDLISDEFGKSDELGKS</sequence>
<dbReference type="SMART" id="SM00822">
    <property type="entry name" value="PKS_KR"/>
    <property type="match status" value="3"/>
</dbReference>
<dbReference type="CDD" id="cd08952">
    <property type="entry name" value="KR_1_SDR_x"/>
    <property type="match status" value="3"/>
</dbReference>
<dbReference type="PROSITE" id="PS50075">
    <property type="entry name" value="CARRIER"/>
    <property type="match status" value="3"/>
</dbReference>
<feature type="domain" description="Carrier" evidence="8">
    <location>
        <begin position="1516"/>
        <end position="1591"/>
    </location>
</feature>
<evidence type="ECO:0000313" key="11">
    <source>
        <dbReference type="Proteomes" id="UP000281594"/>
    </source>
</evidence>
<feature type="domain" description="Ketosynthase family 3 (KS3)" evidence="9">
    <location>
        <begin position="34"/>
        <end position="460"/>
    </location>
</feature>
<dbReference type="SMART" id="SM00823">
    <property type="entry name" value="PKS_PP"/>
    <property type="match status" value="3"/>
</dbReference>
<evidence type="ECO:0000256" key="7">
    <source>
        <dbReference type="ARBA" id="ARBA00023315"/>
    </source>
</evidence>
<dbReference type="Gene3D" id="3.30.70.3290">
    <property type="match status" value="3"/>
</dbReference>
<dbReference type="Pfam" id="PF16197">
    <property type="entry name" value="KAsynt_C_assoc"/>
    <property type="match status" value="3"/>
</dbReference>
<evidence type="ECO:0000256" key="1">
    <source>
        <dbReference type="ARBA" id="ARBA00001957"/>
    </source>
</evidence>
<dbReference type="SMART" id="SM00827">
    <property type="entry name" value="PKS_AT"/>
    <property type="match status" value="3"/>
</dbReference>
<comment type="cofactor">
    <cofactor evidence="1">
        <name>pantetheine 4'-phosphate</name>
        <dbReference type="ChEBI" id="CHEBI:47942"/>
    </cofactor>
</comment>
<dbReference type="InterPro" id="IPR001227">
    <property type="entry name" value="Ac_transferase_dom_sf"/>
</dbReference>
<dbReference type="STRING" id="1343740.M271_05580"/>
<dbReference type="InterPro" id="IPR057326">
    <property type="entry name" value="KR_dom"/>
</dbReference>
<dbReference type="Pfam" id="PF00109">
    <property type="entry name" value="ketoacyl-synt"/>
    <property type="match status" value="3"/>
</dbReference>
<feature type="domain" description="Ketosynthase family 3 (KS3)" evidence="9">
    <location>
        <begin position="3173"/>
        <end position="3599"/>
    </location>
</feature>
<gene>
    <name evidence="10" type="ORF">D3C57_137920</name>
</gene>
<dbReference type="InterPro" id="IPR036291">
    <property type="entry name" value="NAD(P)-bd_dom_sf"/>
</dbReference>
<dbReference type="PROSITE" id="PS52004">
    <property type="entry name" value="KS3_2"/>
    <property type="match status" value="3"/>
</dbReference>
<dbReference type="PANTHER" id="PTHR43775">
    <property type="entry name" value="FATTY ACID SYNTHASE"/>
    <property type="match status" value="1"/>
</dbReference>
<evidence type="ECO:0000259" key="8">
    <source>
        <dbReference type="PROSITE" id="PS50075"/>
    </source>
</evidence>
<dbReference type="Gene3D" id="3.40.366.10">
    <property type="entry name" value="Malonyl-Coenzyme A Acyl Carrier Protein, domain 2"/>
    <property type="match status" value="3"/>
</dbReference>
<evidence type="ECO:0000256" key="2">
    <source>
        <dbReference type="ARBA" id="ARBA00022450"/>
    </source>
</evidence>
<dbReference type="Gene3D" id="1.10.1200.10">
    <property type="entry name" value="ACP-like"/>
    <property type="match status" value="3"/>
</dbReference>
<evidence type="ECO:0000256" key="3">
    <source>
        <dbReference type="ARBA" id="ARBA00022553"/>
    </source>
</evidence>
<dbReference type="InterPro" id="IPR020806">
    <property type="entry name" value="PKS_PP-bd"/>
</dbReference>
<keyword evidence="6" id="KW-0511">Multifunctional enzyme</keyword>
<name>A0A0A0N3T4_STRRN</name>
<dbReference type="RefSeq" id="WP_020866144.1">
    <property type="nucleotide sequence ID" value="NC_022785.1"/>
</dbReference>
<dbReference type="InterPro" id="IPR018201">
    <property type="entry name" value="Ketoacyl_synth_AS"/>
</dbReference>
<dbReference type="NCBIfam" id="NF045894">
    <property type="entry name" value="PKS_plus_SDR"/>
    <property type="match status" value="3"/>
</dbReference>
<dbReference type="Proteomes" id="UP000281594">
    <property type="component" value="Unassembled WGS sequence"/>
</dbReference>
<dbReference type="InterPro" id="IPR009081">
    <property type="entry name" value="PP-bd_ACP"/>
</dbReference>
<dbReference type="Gene3D" id="3.40.50.720">
    <property type="entry name" value="NAD(P)-binding Rossmann-like Domain"/>
    <property type="match status" value="3"/>
</dbReference>
<dbReference type="InterPro" id="IPR014030">
    <property type="entry name" value="Ketoacyl_synth_N"/>
</dbReference>